<sequence length="182" mass="20245">MPPGDLAIWFFIFAELLAFGIFFVAYAFARAHNVELFNESQQHLNIASGAINTLVLITSSYFVVRAVAAIRQNLARECARWIAAAIGMGGVFLVIKVIEFHAKFSAGISLSTNTFYMFYLSLTIFHFMHVILGMVILAAVMLKARSGGYSGENHAGVETGASYWHMVDMVWIILFPLVYVIH</sequence>
<dbReference type="GO" id="GO:0019646">
    <property type="term" value="P:aerobic electron transport chain"/>
    <property type="evidence" value="ECO:0007669"/>
    <property type="project" value="InterPro"/>
</dbReference>
<dbReference type="EC" id="1.9.3.1" evidence="8"/>
<dbReference type="InterPro" id="IPR024791">
    <property type="entry name" value="Cyt_c/ubiquinol_Oxase_su3"/>
</dbReference>
<organism evidence="8">
    <name type="scientific">mine drainage metagenome</name>
    <dbReference type="NCBI Taxonomy" id="410659"/>
    <lineage>
        <taxon>unclassified sequences</taxon>
        <taxon>metagenomes</taxon>
        <taxon>ecological metagenomes</taxon>
    </lineage>
</organism>
<comment type="subcellular location">
    <subcellularLocation>
        <location evidence="1">Membrane</location>
        <topology evidence="1">Multi-pass membrane protein</topology>
    </subcellularLocation>
</comment>
<dbReference type="Pfam" id="PF00510">
    <property type="entry name" value="COX3"/>
    <property type="match status" value="1"/>
</dbReference>
<dbReference type="EMBL" id="MLJW01000068">
    <property type="protein sequence ID" value="OIR03249.1"/>
    <property type="molecule type" value="Genomic_DNA"/>
</dbReference>
<proteinExistence type="inferred from homology"/>
<dbReference type="InterPro" id="IPR000298">
    <property type="entry name" value="Cyt_c_oxidase-like_su3"/>
</dbReference>
<feature type="domain" description="Heme-copper oxidase subunit III family profile" evidence="7">
    <location>
        <begin position="1"/>
        <end position="182"/>
    </location>
</feature>
<dbReference type="InterPro" id="IPR013833">
    <property type="entry name" value="Cyt_c_oxidase_su3_a-hlx"/>
</dbReference>
<keyword evidence="8" id="KW-0560">Oxidoreductase</keyword>
<evidence type="ECO:0000259" key="7">
    <source>
        <dbReference type="PROSITE" id="PS50253"/>
    </source>
</evidence>
<dbReference type="GO" id="GO:0016020">
    <property type="term" value="C:membrane"/>
    <property type="evidence" value="ECO:0007669"/>
    <property type="project" value="UniProtKB-SubCell"/>
</dbReference>
<gene>
    <name evidence="8" type="primary">ctaE_6</name>
    <name evidence="8" type="ORF">GALL_147690</name>
</gene>
<keyword evidence="5 6" id="KW-0472">Membrane</keyword>
<keyword evidence="3 6" id="KW-0812">Transmembrane</keyword>
<dbReference type="GO" id="GO:0004129">
    <property type="term" value="F:cytochrome-c oxidase activity"/>
    <property type="evidence" value="ECO:0007669"/>
    <property type="project" value="InterPro"/>
</dbReference>
<dbReference type="PANTHER" id="PTHR11403:SF6">
    <property type="entry name" value="NITRIC OXIDE REDUCTASE SUBUNIT E"/>
    <property type="match status" value="1"/>
</dbReference>
<comment type="similarity">
    <text evidence="2">Belongs to the cytochrome c oxidase subunit 3 family.</text>
</comment>
<name>A0A1J5S476_9ZZZZ</name>
<feature type="transmembrane region" description="Helical" evidence="6">
    <location>
        <begin position="6"/>
        <end position="29"/>
    </location>
</feature>
<dbReference type="InterPro" id="IPR035973">
    <property type="entry name" value="Cyt_c_oxidase_su3-like_sf"/>
</dbReference>
<keyword evidence="4 6" id="KW-1133">Transmembrane helix</keyword>
<dbReference type="PANTHER" id="PTHR11403">
    <property type="entry name" value="CYTOCHROME C OXIDASE SUBUNIT III"/>
    <property type="match status" value="1"/>
</dbReference>
<evidence type="ECO:0000256" key="1">
    <source>
        <dbReference type="ARBA" id="ARBA00004141"/>
    </source>
</evidence>
<evidence type="ECO:0000313" key="8">
    <source>
        <dbReference type="EMBL" id="OIR03249.1"/>
    </source>
</evidence>
<evidence type="ECO:0000256" key="3">
    <source>
        <dbReference type="ARBA" id="ARBA00022692"/>
    </source>
</evidence>
<dbReference type="PROSITE" id="PS50253">
    <property type="entry name" value="COX3"/>
    <property type="match status" value="1"/>
</dbReference>
<protein>
    <submittedName>
        <fullName evidence="8">Cytochrome c oxidase subunit 3</fullName>
        <ecNumber evidence="8">1.9.3.1</ecNumber>
    </submittedName>
</protein>
<accession>A0A1J5S476</accession>
<dbReference type="GO" id="GO:0016491">
    <property type="term" value="F:oxidoreductase activity"/>
    <property type="evidence" value="ECO:0007669"/>
    <property type="project" value="UniProtKB-KW"/>
</dbReference>
<dbReference type="AlphaFoldDB" id="A0A1J5S476"/>
<evidence type="ECO:0000256" key="2">
    <source>
        <dbReference type="ARBA" id="ARBA00010581"/>
    </source>
</evidence>
<evidence type="ECO:0000256" key="6">
    <source>
        <dbReference type="SAM" id="Phobius"/>
    </source>
</evidence>
<feature type="transmembrane region" description="Helical" evidence="6">
    <location>
        <begin position="80"/>
        <end position="98"/>
    </location>
</feature>
<evidence type="ECO:0000256" key="4">
    <source>
        <dbReference type="ARBA" id="ARBA00022989"/>
    </source>
</evidence>
<dbReference type="CDD" id="cd02862">
    <property type="entry name" value="NorE_like"/>
    <property type="match status" value="1"/>
</dbReference>
<dbReference type="SUPFAM" id="SSF81452">
    <property type="entry name" value="Cytochrome c oxidase subunit III-like"/>
    <property type="match status" value="1"/>
</dbReference>
<evidence type="ECO:0000256" key="5">
    <source>
        <dbReference type="ARBA" id="ARBA00023136"/>
    </source>
</evidence>
<dbReference type="Gene3D" id="1.20.120.80">
    <property type="entry name" value="Cytochrome c oxidase, subunit III, four-helix bundle"/>
    <property type="match status" value="1"/>
</dbReference>
<feature type="transmembrane region" description="Helical" evidence="6">
    <location>
        <begin position="118"/>
        <end position="142"/>
    </location>
</feature>
<reference evidence="8" key="1">
    <citation type="submission" date="2016-10" db="EMBL/GenBank/DDBJ databases">
        <title>Sequence of Gallionella enrichment culture.</title>
        <authorList>
            <person name="Poehlein A."/>
            <person name="Muehling M."/>
            <person name="Daniel R."/>
        </authorList>
    </citation>
    <scope>NUCLEOTIDE SEQUENCE</scope>
</reference>
<feature type="transmembrane region" description="Helical" evidence="6">
    <location>
        <begin position="162"/>
        <end position="181"/>
    </location>
</feature>
<feature type="transmembrane region" description="Helical" evidence="6">
    <location>
        <begin position="50"/>
        <end position="68"/>
    </location>
</feature>
<comment type="caution">
    <text evidence="8">The sequence shown here is derived from an EMBL/GenBank/DDBJ whole genome shotgun (WGS) entry which is preliminary data.</text>
</comment>